<gene>
    <name evidence="2" type="ORF">scyTo_0000354</name>
</gene>
<dbReference type="PANTHER" id="PTHR47730:SF1">
    <property type="entry name" value="SMALL INTEGRAL MEMBRANE PROTEIN 29"/>
    <property type="match status" value="1"/>
</dbReference>
<proteinExistence type="predicted"/>
<protein>
    <recommendedName>
        <fullName evidence="4">Small integral membrane protein 29</fullName>
    </recommendedName>
</protein>
<evidence type="ECO:0008006" key="4">
    <source>
        <dbReference type="Google" id="ProtNLM"/>
    </source>
</evidence>
<keyword evidence="1" id="KW-0812">Transmembrane</keyword>
<dbReference type="OMA" id="WNARPIN"/>
<feature type="transmembrane region" description="Helical" evidence="1">
    <location>
        <begin position="20"/>
        <end position="41"/>
    </location>
</feature>
<dbReference type="EMBL" id="BFAA01000067">
    <property type="protein sequence ID" value="GCB65006.1"/>
    <property type="molecule type" value="Genomic_DNA"/>
</dbReference>
<evidence type="ECO:0000313" key="3">
    <source>
        <dbReference type="Proteomes" id="UP000288216"/>
    </source>
</evidence>
<sequence length="103" mass="11751">MNNSSTTVPPAVKSNTVAGSVLVPFFLLTLIGIAVAMVMYLRKRRRLDKLRHQLLPVYTYDPSEEVNEAEEELLLDSDEPQVMQGWGTSQQYRRAFFTKDMKA</sequence>
<keyword evidence="1" id="KW-1133">Transmembrane helix</keyword>
<evidence type="ECO:0000313" key="2">
    <source>
        <dbReference type="EMBL" id="GCB65006.1"/>
    </source>
</evidence>
<dbReference type="InterPro" id="IPR043239">
    <property type="entry name" value="SMIM29"/>
</dbReference>
<evidence type="ECO:0000256" key="1">
    <source>
        <dbReference type="SAM" id="Phobius"/>
    </source>
</evidence>
<dbReference type="PANTHER" id="PTHR47730">
    <property type="entry name" value="SMALL INTEGRAL MEMBRANE PROTEIN 29"/>
    <property type="match status" value="1"/>
</dbReference>
<dbReference type="STRING" id="75743.A0A401NVU5"/>
<comment type="caution">
    <text evidence="2">The sequence shown here is derived from an EMBL/GenBank/DDBJ whole genome shotgun (WGS) entry which is preliminary data.</text>
</comment>
<keyword evidence="1" id="KW-0472">Membrane</keyword>
<dbReference type="Proteomes" id="UP000288216">
    <property type="component" value="Unassembled WGS sequence"/>
</dbReference>
<reference evidence="2 3" key="1">
    <citation type="journal article" date="2018" name="Nat. Ecol. Evol.">
        <title>Shark genomes provide insights into elasmobranch evolution and the origin of vertebrates.</title>
        <authorList>
            <person name="Hara Y"/>
            <person name="Yamaguchi K"/>
            <person name="Onimaru K"/>
            <person name="Kadota M"/>
            <person name="Koyanagi M"/>
            <person name="Keeley SD"/>
            <person name="Tatsumi K"/>
            <person name="Tanaka K"/>
            <person name="Motone F"/>
            <person name="Kageyama Y"/>
            <person name="Nozu R"/>
            <person name="Adachi N"/>
            <person name="Nishimura O"/>
            <person name="Nakagawa R"/>
            <person name="Tanegashima C"/>
            <person name="Kiyatake I"/>
            <person name="Matsumoto R"/>
            <person name="Murakumo K"/>
            <person name="Nishida K"/>
            <person name="Terakita A"/>
            <person name="Kuratani S"/>
            <person name="Sato K"/>
            <person name="Hyodo S Kuraku.S."/>
        </authorList>
    </citation>
    <scope>NUCLEOTIDE SEQUENCE [LARGE SCALE GENOMIC DNA]</scope>
</reference>
<keyword evidence="3" id="KW-1185">Reference proteome</keyword>
<accession>A0A401NVU5</accession>
<organism evidence="2 3">
    <name type="scientific">Scyliorhinus torazame</name>
    <name type="common">Cloudy catshark</name>
    <name type="synonym">Catulus torazame</name>
    <dbReference type="NCBI Taxonomy" id="75743"/>
    <lineage>
        <taxon>Eukaryota</taxon>
        <taxon>Metazoa</taxon>
        <taxon>Chordata</taxon>
        <taxon>Craniata</taxon>
        <taxon>Vertebrata</taxon>
        <taxon>Chondrichthyes</taxon>
        <taxon>Elasmobranchii</taxon>
        <taxon>Galeomorphii</taxon>
        <taxon>Galeoidea</taxon>
        <taxon>Carcharhiniformes</taxon>
        <taxon>Scyliorhinidae</taxon>
        <taxon>Scyliorhinus</taxon>
    </lineage>
</organism>
<name>A0A401NVU5_SCYTO</name>
<dbReference type="OrthoDB" id="6381603at2759"/>
<dbReference type="AlphaFoldDB" id="A0A401NVU5"/>